<protein>
    <recommendedName>
        <fullName evidence="1">4Fe-4S ferredoxin-type domain-containing protein</fullName>
    </recommendedName>
</protein>
<evidence type="ECO:0000259" key="1">
    <source>
        <dbReference type="PROSITE" id="PS51379"/>
    </source>
</evidence>
<proteinExistence type="predicted"/>
<dbReference type="AlphaFoldDB" id="X1TJ01"/>
<organism evidence="2">
    <name type="scientific">marine sediment metagenome</name>
    <dbReference type="NCBI Taxonomy" id="412755"/>
    <lineage>
        <taxon>unclassified sequences</taxon>
        <taxon>metagenomes</taxon>
        <taxon>ecological metagenomes</taxon>
    </lineage>
</organism>
<dbReference type="Pfam" id="PF04432">
    <property type="entry name" value="FrhB_FdhB_C"/>
    <property type="match status" value="1"/>
</dbReference>
<dbReference type="InterPro" id="IPR007525">
    <property type="entry name" value="FrhB_FdhB_C"/>
</dbReference>
<name>X1TJ01_9ZZZZ</name>
<reference evidence="2" key="1">
    <citation type="journal article" date="2014" name="Front. Microbiol.">
        <title>High frequency of phylogenetically diverse reductive dehalogenase-homologous genes in deep subseafloor sedimentary metagenomes.</title>
        <authorList>
            <person name="Kawai M."/>
            <person name="Futagami T."/>
            <person name="Toyoda A."/>
            <person name="Takaki Y."/>
            <person name="Nishi S."/>
            <person name="Hori S."/>
            <person name="Arai W."/>
            <person name="Tsubouchi T."/>
            <person name="Morono Y."/>
            <person name="Uchiyama I."/>
            <person name="Ito T."/>
            <person name="Fujiyama A."/>
            <person name="Inagaki F."/>
            <person name="Takami H."/>
        </authorList>
    </citation>
    <scope>NUCLEOTIDE SEQUENCE</scope>
    <source>
        <strain evidence="2">Expedition CK06-06</strain>
    </source>
</reference>
<dbReference type="GO" id="GO:0052592">
    <property type="term" value="F:oxidoreductase activity, acting on CH or CH2 groups, with an iron-sulfur protein as acceptor"/>
    <property type="evidence" value="ECO:0007669"/>
    <property type="project" value="TreeGrafter"/>
</dbReference>
<dbReference type="Pfam" id="PF04422">
    <property type="entry name" value="FrhB_FdhB_N"/>
    <property type="match status" value="1"/>
</dbReference>
<dbReference type="InterPro" id="IPR017896">
    <property type="entry name" value="4Fe4S_Fe-S-bd"/>
</dbReference>
<dbReference type="PROSITE" id="PS00198">
    <property type="entry name" value="4FE4S_FER_1"/>
    <property type="match status" value="1"/>
</dbReference>
<feature type="non-terminal residue" evidence="2">
    <location>
        <position position="1"/>
    </location>
</feature>
<dbReference type="InterPro" id="IPR007516">
    <property type="entry name" value="Co_F420_Hydgase/DH_bsu_N"/>
</dbReference>
<gene>
    <name evidence="2" type="ORF">S12H4_53839</name>
</gene>
<feature type="non-terminal residue" evidence="2">
    <location>
        <position position="232"/>
    </location>
</feature>
<accession>X1TJ01</accession>
<dbReference type="InterPro" id="IPR045220">
    <property type="entry name" value="FRHB/FDHB/HCAR-like"/>
</dbReference>
<feature type="domain" description="4Fe-4S ferredoxin-type" evidence="1">
    <location>
        <begin position="1"/>
        <end position="24"/>
    </location>
</feature>
<evidence type="ECO:0000313" key="2">
    <source>
        <dbReference type="EMBL" id="GAJ05303.1"/>
    </source>
</evidence>
<dbReference type="PROSITE" id="PS51379">
    <property type="entry name" value="4FE4S_FER_2"/>
    <property type="match status" value="1"/>
</dbReference>
<comment type="caution">
    <text evidence="2">The sequence shown here is derived from an EMBL/GenBank/DDBJ whole genome shotgun (WGS) entry which is preliminary data.</text>
</comment>
<dbReference type="PANTHER" id="PTHR31332">
    <property type="entry name" value="7-HYDROXYMETHYL CHLOROPHYLL A REDUCTASE, CHLOROPLASTIC"/>
    <property type="match status" value="1"/>
</dbReference>
<sequence length="232" mass="27209">DEVMCVRCGLCYNVCPQSFSFKDEINYLKSRKHDLRYSKYLGYYKNIYSARTQIQKFWDYIQDGGIVSTLIYYMLKNQLVDAVITIKHSKNFWKPEIEIVQDFKKIKQVGGTIYSNAPLLSVLNETKKFKNIAIIALPCKINALQKGSLFPVSLPIFDNIKYKIGLFCWESLSYESMIQFIEKNFDVQIDEIIKMNIKKGKFIIDLESGDVLAIPLKEWYKYAYNFCNYCDD</sequence>
<dbReference type="PANTHER" id="PTHR31332:SF0">
    <property type="entry name" value="7-HYDROXYMETHYL CHLOROPHYLL A REDUCTASE, CHLOROPLASTIC"/>
    <property type="match status" value="1"/>
</dbReference>
<dbReference type="Gene3D" id="3.10.450.750">
    <property type="match status" value="1"/>
</dbReference>
<dbReference type="EMBL" id="BARW01034339">
    <property type="protein sequence ID" value="GAJ05303.1"/>
    <property type="molecule type" value="Genomic_DNA"/>
</dbReference>
<dbReference type="InterPro" id="IPR017900">
    <property type="entry name" value="4Fe4S_Fe_S_CS"/>
</dbReference>